<dbReference type="InterPro" id="IPR040591">
    <property type="entry name" value="RqcP2_RBD"/>
</dbReference>
<dbReference type="GO" id="GO:0003723">
    <property type="term" value="F:RNA binding"/>
    <property type="evidence" value="ECO:0007669"/>
    <property type="project" value="UniProtKB-KW"/>
</dbReference>
<dbReference type="STRING" id="467705.SGO_0679"/>
<dbReference type="InterPro" id="IPR002942">
    <property type="entry name" value="S4_RNA-bd"/>
</dbReference>
<keyword evidence="1" id="KW-0694">RNA-binding</keyword>
<dbReference type="Gene3D" id="3.30.1370.160">
    <property type="match status" value="1"/>
</dbReference>
<dbReference type="CDD" id="cd00165">
    <property type="entry name" value="S4"/>
    <property type="match status" value="1"/>
</dbReference>
<dbReference type="HOGENOM" id="CLU_075687_2_0_9"/>
<dbReference type="Pfam" id="PF01479">
    <property type="entry name" value="S4"/>
    <property type="match status" value="1"/>
</dbReference>
<dbReference type="InterPro" id="IPR036986">
    <property type="entry name" value="S4_RNA-bd_sf"/>
</dbReference>
<proteinExistence type="predicted"/>
<dbReference type="SMART" id="SM00363">
    <property type="entry name" value="S4"/>
    <property type="match status" value="1"/>
</dbReference>
<dbReference type="SUPFAM" id="SSF55174">
    <property type="entry name" value="Alpha-L RNA-binding motif"/>
    <property type="match status" value="1"/>
</dbReference>
<evidence type="ECO:0000259" key="2">
    <source>
        <dbReference type="SMART" id="SM00363"/>
    </source>
</evidence>
<evidence type="ECO:0000313" key="4">
    <source>
        <dbReference type="Proteomes" id="UP000001131"/>
    </source>
</evidence>
<dbReference type="AlphaFoldDB" id="A8AW22"/>
<dbReference type="Proteomes" id="UP000001131">
    <property type="component" value="Chromosome"/>
</dbReference>
<keyword evidence="4" id="KW-1185">Reference proteome</keyword>
<dbReference type="Gene3D" id="3.10.290.10">
    <property type="entry name" value="RNA-binding S4 domain"/>
    <property type="match status" value="1"/>
</dbReference>
<dbReference type="EMBL" id="CP000725">
    <property type="protein sequence ID" value="ABV11040.1"/>
    <property type="molecule type" value="Genomic_DNA"/>
</dbReference>
<feature type="domain" description="RNA-binding S4" evidence="2">
    <location>
        <begin position="197"/>
        <end position="259"/>
    </location>
</feature>
<evidence type="ECO:0000256" key="1">
    <source>
        <dbReference type="PROSITE-ProRule" id="PRU00182"/>
    </source>
</evidence>
<name>A8AW22_STRGC</name>
<evidence type="ECO:0000313" key="3">
    <source>
        <dbReference type="EMBL" id="ABV11040.1"/>
    </source>
</evidence>
<accession>A8AW22</accession>
<dbReference type="PANTHER" id="PTHR13633:SF3">
    <property type="entry name" value="MITOCHONDRIAL TRANSCRIPTION RESCUE FACTOR 1"/>
    <property type="match status" value="1"/>
</dbReference>
<dbReference type="PANTHER" id="PTHR13633">
    <property type="entry name" value="MITOCHONDRIAL TRANSCRIPTION RESCUE FACTOR 1"/>
    <property type="match status" value="1"/>
</dbReference>
<dbReference type="InterPro" id="IPR012677">
    <property type="entry name" value="Nucleotide-bd_a/b_plait_sf"/>
</dbReference>
<reference evidence="3 4" key="1">
    <citation type="journal article" date="2007" name="J. Bacteriol.">
        <title>Genome-wide transcriptional changes in Streptococcus gordonii in response to competence signaling peptide.</title>
        <authorList>
            <person name="Vickerman M.M."/>
            <person name="Iobst S."/>
            <person name="Jesionowski A.M."/>
            <person name="Gill S.R."/>
        </authorList>
    </citation>
    <scope>NUCLEOTIDE SEQUENCE [LARGE SCALE GENOMIC DNA]</scope>
    <source>
        <strain evidence="4">Challis / ATCC 35105 / BCRC 15272 / CH1 / DL1 / V288</strain>
    </source>
</reference>
<protein>
    <submittedName>
        <fullName evidence="3">S4 domain</fullName>
    </submittedName>
</protein>
<dbReference type="Gene3D" id="3.30.70.330">
    <property type="match status" value="1"/>
</dbReference>
<organism evidence="3 4">
    <name type="scientific">Streptococcus gordonii (strain Challis / ATCC 35105 / BCRC 15272 / CH1 / DL1 / V288)</name>
    <dbReference type="NCBI Taxonomy" id="467705"/>
    <lineage>
        <taxon>Bacteria</taxon>
        <taxon>Bacillati</taxon>
        <taxon>Bacillota</taxon>
        <taxon>Bacilli</taxon>
        <taxon>Lactobacillales</taxon>
        <taxon>Streptococcaceae</taxon>
        <taxon>Streptococcus</taxon>
    </lineage>
</organism>
<gene>
    <name evidence="3" type="ordered locus">SGO_0679</name>
</gene>
<dbReference type="Pfam" id="PF17774">
    <property type="entry name" value="YlmH_RBD"/>
    <property type="match status" value="1"/>
</dbReference>
<dbReference type="Pfam" id="PF21278">
    <property type="entry name" value="YlmH_1st"/>
    <property type="match status" value="1"/>
</dbReference>
<dbReference type="KEGG" id="sgo:SGO_0679"/>
<dbReference type="InterPro" id="IPR048443">
    <property type="entry name" value="RqcP2_N"/>
</dbReference>
<dbReference type="eggNOG" id="COG2302">
    <property type="taxonomic scope" value="Bacteria"/>
</dbReference>
<sequence length="275" mass="31904">MACSDFALGTCMTREHKEIFQHYSAEDHAFLDKSLELIQRVEDTYSLEVTSFINPHQAKIFESLANKYQLQTFVSSDYFPSEWVRVIIAPSYYQLDKEDFDLTLLEIVYPSKFQQLTHSQIFGTLMNRLGLDRRTFGDILVEKDRAQVLVDKRFTQFFIDHISKIAKTPVKLKEVGFERLLRVQEAQVSKEILASSMRLDKLIASSFKLSRNDASQLIFGKHVKVNYSIIDNPSYLVELNDLISVRRFGRFKIVKENGFSKNGKHKLTIQIQSSK</sequence>
<dbReference type="PROSITE" id="PS50889">
    <property type="entry name" value="S4"/>
    <property type="match status" value="1"/>
</dbReference>